<gene>
    <name evidence="1" type="ORF">GIB67_013140</name>
</gene>
<dbReference type="AlphaFoldDB" id="A0A7J7LPA3"/>
<keyword evidence="2" id="KW-1185">Reference proteome</keyword>
<protein>
    <submittedName>
        <fullName evidence="1">Uncharacterized protein</fullName>
    </submittedName>
</protein>
<sequence>MFVFLTQKDVVLVWHDPWHPKGIILQHFRQDHRYDSCLNSDAKISNLIKNNEWSIPRLRCPLGGDITNSMSRICNVLGAGDKIVWTTSFSGKYSVASTYNKIRPSREIKQCLSRADLSSQLLHLAFSSLLYNIWIARNSNIFKKESRSVDKVPKFCSGKPPQQGTWLINTDGSLGELGGIGGVVRESPRFTDIPSRLTLEWLSNPARDELRAALDTLDKVEEAVALQIQKKNAEFEQSQRCMKRKMEDAAKGKLKRERDERQEAINVVDAKWEDVVWIEKIKRRVFEDMNELVEYGHNPKKQPCPIELMDIEDTEEAEAQSVKLFVGGCGKIGFLLGIEKEPAESDPKYAKWFSDDSTVRTWLINYMQPTIYAGYYARLRSSWEELSHYDSFIEWSASAPSENVHILPTAAEIYAKIVEKTWVFQFFAGLNPNFEYARVHLLDRTSFSTLEEAHAYYLSDQSRRSPMPPISRIPSETSVMAVRYAYLAPPDDDRPIAIRKEKRNTGKPDRYSDTIFYR</sequence>
<dbReference type="PANTHER" id="PTHR34222:SF37">
    <property type="entry name" value="RETROTRANSPOSON GAG DOMAIN-CONTAINING PROTEIN"/>
    <property type="match status" value="1"/>
</dbReference>
<name>A0A7J7LPA3_9MAGN</name>
<comment type="caution">
    <text evidence="1">The sequence shown here is derived from an EMBL/GenBank/DDBJ whole genome shotgun (WGS) entry which is preliminary data.</text>
</comment>
<dbReference type="PANTHER" id="PTHR34222">
    <property type="entry name" value="GAG_PRE-INTEGRS DOMAIN-CONTAINING PROTEIN"/>
    <property type="match status" value="1"/>
</dbReference>
<accession>A0A7J7LPA3</accession>
<dbReference type="EMBL" id="JACGCM010002122">
    <property type="protein sequence ID" value="KAF6144496.1"/>
    <property type="molecule type" value="Genomic_DNA"/>
</dbReference>
<reference evidence="1 2" key="1">
    <citation type="journal article" date="2020" name="IScience">
        <title>Genome Sequencing of the Endangered Kingdonia uniflora (Circaeasteraceae, Ranunculales) Reveals Potential Mechanisms of Evolutionary Specialization.</title>
        <authorList>
            <person name="Sun Y."/>
            <person name="Deng T."/>
            <person name="Zhang A."/>
            <person name="Moore M.J."/>
            <person name="Landis J.B."/>
            <person name="Lin N."/>
            <person name="Zhang H."/>
            <person name="Zhang X."/>
            <person name="Huang J."/>
            <person name="Zhang X."/>
            <person name="Sun H."/>
            <person name="Wang H."/>
        </authorList>
    </citation>
    <scope>NUCLEOTIDE SEQUENCE [LARGE SCALE GENOMIC DNA]</scope>
    <source>
        <strain evidence="1">TB1705</strain>
        <tissue evidence="1">Leaf</tissue>
    </source>
</reference>
<evidence type="ECO:0000313" key="1">
    <source>
        <dbReference type="EMBL" id="KAF6144496.1"/>
    </source>
</evidence>
<organism evidence="1 2">
    <name type="scientific">Kingdonia uniflora</name>
    <dbReference type="NCBI Taxonomy" id="39325"/>
    <lineage>
        <taxon>Eukaryota</taxon>
        <taxon>Viridiplantae</taxon>
        <taxon>Streptophyta</taxon>
        <taxon>Embryophyta</taxon>
        <taxon>Tracheophyta</taxon>
        <taxon>Spermatophyta</taxon>
        <taxon>Magnoliopsida</taxon>
        <taxon>Ranunculales</taxon>
        <taxon>Circaeasteraceae</taxon>
        <taxon>Kingdonia</taxon>
    </lineage>
</organism>
<evidence type="ECO:0000313" key="2">
    <source>
        <dbReference type="Proteomes" id="UP000541444"/>
    </source>
</evidence>
<proteinExistence type="predicted"/>
<dbReference type="Proteomes" id="UP000541444">
    <property type="component" value="Unassembled WGS sequence"/>
</dbReference>
<dbReference type="OrthoDB" id="201321at2759"/>